<evidence type="ECO:0000313" key="2">
    <source>
        <dbReference type="Proteomes" id="UP000015103"/>
    </source>
</evidence>
<evidence type="ECO:0000313" key="1">
    <source>
        <dbReference type="EnsemblMetazoa" id="RPRC014130-PA"/>
    </source>
</evidence>
<dbReference type="EMBL" id="ACPB03003002">
    <property type="status" value="NOT_ANNOTATED_CDS"/>
    <property type="molecule type" value="Genomic_DNA"/>
</dbReference>
<name>T1ICW0_RHOPR</name>
<reference evidence="1" key="1">
    <citation type="submission" date="2015-05" db="UniProtKB">
        <authorList>
            <consortium name="EnsemblMetazoa"/>
        </authorList>
    </citation>
    <scope>IDENTIFICATION</scope>
</reference>
<organism evidence="1 2">
    <name type="scientific">Rhodnius prolixus</name>
    <name type="common">Triatomid bug</name>
    <dbReference type="NCBI Taxonomy" id="13249"/>
    <lineage>
        <taxon>Eukaryota</taxon>
        <taxon>Metazoa</taxon>
        <taxon>Ecdysozoa</taxon>
        <taxon>Arthropoda</taxon>
        <taxon>Hexapoda</taxon>
        <taxon>Insecta</taxon>
        <taxon>Pterygota</taxon>
        <taxon>Neoptera</taxon>
        <taxon>Paraneoptera</taxon>
        <taxon>Hemiptera</taxon>
        <taxon>Heteroptera</taxon>
        <taxon>Panheteroptera</taxon>
        <taxon>Cimicomorpha</taxon>
        <taxon>Reduviidae</taxon>
        <taxon>Triatominae</taxon>
        <taxon>Rhodnius</taxon>
    </lineage>
</organism>
<dbReference type="EnsemblMetazoa" id="RPRC014130-RA">
    <property type="protein sequence ID" value="RPRC014130-PA"/>
    <property type="gene ID" value="RPRC014130"/>
</dbReference>
<dbReference type="AlphaFoldDB" id="T1ICW0"/>
<sequence>MRRLIVILILFMINVKAYFQGTGTTNEVNQFLISPLKTKRLILPKDQISVDNNGKYNFTIHEDFLKNFLAKPENRIEAQPLYESSIRVKLNNKRNADQSSDHIHKHYCKSGCSCGNKCPCKSQLDKEVKTQELF</sequence>
<dbReference type="Proteomes" id="UP000015103">
    <property type="component" value="Unassembled WGS sequence"/>
</dbReference>
<dbReference type="HOGENOM" id="CLU_1898817_0_0_1"/>
<accession>T1ICW0</accession>
<dbReference type="InParanoid" id="T1ICW0"/>
<proteinExistence type="predicted"/>
<keyword evidence="2" id="KW-1185">Reference proteome</keyword>
<protein>
    <submittedName>
        <fullName evidence="1">Uncharacterized protein</fullName>
    </submittedName>
</protein>
<dbReference type="VEuPathDB" id="VectorBase:RPRC014130"/>